<evidence type="ECO:0000256" key="2">
    <source>
        <dbReference type="ARBA" id="ARBA00023136"/>
    </source>
</evidence>
<dbReference type="Pfam" id="PF00691">
    <property type="entry name" value="OmpA"/>
    <property type="match status" value="1"/>
</dbReference>
<dbReference type="PANTHER" id="PTHR30329">
    <property type="entry name" value="STATOR ELEMENT OF FLAGELLAR MOTOR COMPLEX"/>
    <property type="match status" value="1"/>
</dbReference>
<dbReference type="SUPFAM" id="SSF103088">
    <property type="entry name" value="OmpA-like"/>
    <property type="match status" value="1"/>
</dbReference>
<evidence type="ECO:0000256" key="1">
    <source>
        <dbReference type="ARBA" id="ARBA00004442"/>
    </source>
</evidence>
<keyword evidence="3" id="KW-0998">Cell outer membrane</keyword>
<dbReference type="EMBL" id="FNHU01000005">
    <property type="protein sequence ID" value="SDM68414.1"/>
    <property type="molecule type" value="Genomic_DNA"/>
</dbReference>
<comment type="subcellular location">
    <subcellularLocation>
        <location evidence="1">Cell outer membrane</location>
    </subcellularLocation>
</comment>
<dbReference type="InterPro" id="IPR036737">
    <property type="entry name" value="OmpA-like_sf"/>
</dbReference>
<feature type="compositionally biased region" description="Low complexity" evidence="5">
    <location>
        <begin position="44"/>
        <end position="59"/>
    </location>
</feature>
<feature type="region of interest" description="Disordered" evidence="5">
    <location>
        <begin position="35"/>
        <end position="59"/>
    </location>
</feature>
<gene>
    <name evidence="7" type="ORF">SAMN04487766_105146</name>
</gene>
<evidence type="ECO:0000259" key="6">
    <source>
        <dbReference type="PROSITE" id="PS51123"/>
    </source>
</evidence>
<evidence type="ECO:0000256" key="5">
    <source>
        <dbReference type="SAM" id="MobiDB-lite"/>
    </source>
</evidence>
<feature type="region of interest" description="Disordered" evidence="5">
    <location>
        <begin position="389"/>
        <end position="414"/>
    </location>
</feature>
<dbReference type="Proteomes" id="UP000199671">
    <property type="component" value="Unassembled WGS sequence"/>
</dbReference>
<dbReference type="PRINTS" id="PR01021">
    <property type="entry name" value="OMPADOMAIN"/>
</dbReference>
<dbReference type="AlphaFoldDB" id="A0A1G9V8C8"/>
<sequence length="425" mass="42506">MHSQLAFPQHHRFPRMSAGLAAAAALTLALVGCSGTDSPATGSQSPEAQPPTATAAATQSAQASASAAATDSALAVAGYQVGEIPPVPLFALPDLGLLTASTGSLTPDLTTDLTSRPGITVSPARCDEAGNLNGGRTVVGADGSVVTSDGSSSLVNDGEGAAVYDDGTVSIVNNGDGSGTYDDGTTSIVVDTDGTGTYTDETLSVVVGEDGAGTYDNSATGESIVIGGDGSGVYSTRTVSITNEGDGSGTYSDAETGLSIVNEGNGTALVTRGAQSVQVDAEPLPPVGSIGSFPSIDAAQPVESCGTVITLEDGILFDFGSAEIRADADATLEELAGLLNEAGVPAANVYGHTDSISDEEFNQTLSEQRAQAVLDALVQDGVTAQLEAAGFGETRPVAPNENADGSDNPAGRQLNRRVEVYVPAF</sequence>
<dbReference type="InterPro" id="IPR006664">
    <property type="entry name" value="OMP_bac"/>
</dbReference>
<reference evidence="7 8" key="1">
    <citation type="submission" date="2016-10" db="EMBL/GenBank/DDBJ databases">
        <authorList>
            <person name="de Groot N.N."/>
        </authorList>
    </citation>
    <scope>NUCLEOTIDE SEQUENCE [LARGE SCALE GENOMIC DNA]</scope>
    <source>
        <strain evidence="7 8">KPR-7B</strain>
    </source>
</reference>
<accession>A0A1G9V8C8</accession>
<evidence type="ECO:0000313" key="8">
    <source>
        <dbReference type="Proteomes" id="UP000199671"/>
    </source>
</evidence>
<evidence type="ECO:0000256" key="3">
    <source>
        <dbReference type="ARBA" id="ARBA00023237"/>
    </source>
</evidence>
<name>A0A1G9V8C8_9ACTO</name>
<dbReference type="CDD" id="cd07185">
    <property type="entry name" value="OmpA_C-like"/>
    <property type="match status" value="1"/>
</dbReference>
<feature type="domain" description="OmpA-like" evidence="6">
    <location>
        <begin position="304"/>
        <end position="425"/>
    </location>
</feature>
<dbReference type="GO" id="GO:0009279">
    <property type="term" value="C:cell outer membrane"/>
    <property type="evidence" value="ECO:0007669"/>
    <property type="project" value="UniProtKB-SubCell"/>
</dbReference>
<organism evidence="7 8">
    <name type="scientific">Actinomyces ruminicola</name>
    <dbReference type="NCBI Taxonomy" id="332524"/>
    <lineage>
        <taxon>Bacteria</taxon>
        <taxon>Bacillati</taxon>
        <taxon>Actinomycetota</taxon>
        <taxon>Actinomycetes</taxon>
        <taxon>Actinomycetales</taxon>
        <taxon>Actinomycetaceae</taxon>
        <taxon>Actinomyces</taxon>
    </lineage>
</organism>
<protein>
    <submittedName>
        <fullName evidence="7">OmpA-OmpF porin, OOP family</fullName>
    </submittedName>
</protein>
<keyword evidence="2 4" id="KW-0472">Membrane</keyword>
<dbReference type="InterPro" id="IPR050330">
    <property type="entry name" value="Bact_OuterMem_StrucFunc"/>
</dbReference>
<proteinExistence type="predicted"/>
<evidence type="ECO:0000256" key="4">
    <source>
        <dbReference type="PROSITE-ProRule" id="PRU00473"/>
    </source>
</evidence>
<dbReference type="PROSITE" id="PS51123">
    <property type="entry name" value="OMPA_2"/>
    <property type="match status" value="1"/>
</dbReference>
<dbReference type="PANTHER" id="PTHR30329:SF21">
    <property type="entry name" value="LIPOPROTEIN YIAD-RELATED"/>
    <property type="match status" value="1"/>
</dbReference>
<evidence type="ECO:0000313" key="7">
    <source>
        <dbReference type="EMBL" id="SDM68414.1"/>
    </source>
</evidence>
<dbReference type="Gene3D" id="3.30.1330.60">
    <property type="entry name" value="OmpA-like domain"/>
    <property type="match status" value="1"/>
</dbReference>
<dbReference type="InterPro" id="IPR006665">
    <property type="entry name" value="OmpA-like"/>
</dbReference>